<gene>
    <name evidence="1" type="ORF">B0J11DRAFT_525696</name>
</gene>
<evidence type="ECO:0000313" key="2">
    <source>
        <dbReference type="Proteomes" id="UP000700596"/>
    </source>
</evidence>
<dbReference type="EMBL" id="JAGMWT010000005">
    <property type="protein sequence ID" value="KAH7128761.1"/>
    <property type="molecule type" value="Genomic_DNA"/>
</dbReference>
<comment type="caution">
    <text evidence="1">The sequence shown here is derived from an EMBL/GenBank/DDBJ whole genome shotgun (WGS) entry which is preliminary data.</text>
</comment>
<accession>A0A9P9IQF7</accession>
<dbReference type="Proteomes" id="UP000700596">
    <property type="component" value="Unassembled WGS sequence"/>
</dbReference>
<organism evidence="1 2">
    <name type="scientific">Dendryphion nanum</name>
    <dbReference type="NCBI Taxonomy" id="256645"/>
    <lineage>
        <taxon>Eukaryota</taxon>
        <taxon>Fungi</taxon>
        <taxon>Dikarya</taxon>
        <taxon>Ascomycota</taxon>
        <taxon>Pezizomycotina</taxon>
        <taxon>Dothideomycetes</taxon>
        <taxon>Pleosporomycetidae</taxon>
        <taxon>Pleosporales</taxon>
        <taxon>Torulaceae</taxon>
        <taxon>Dendryphion</taxon>
    </lineage>
</organism>
<evidence type="ECO:0000313" key="1">
    <source>
        <dbReference type="EMBL" id="KAH7128761.1"/>
    </source>
</evidence>
<reference evidence="1" key="1">
    <citation type="journal article" date="2021" name="Nat. Commun.">
        <title>Genetic determinants of endophytism in the Arabidopsis root mycobiome.</title>
        <authorList>
            <person name="Mesny F."/>
            <person name="Miyauchi S."/>
            <person name="Thiergart T."/>
            <person name="Pickel B."/>
            <person name="Atanasova L."/>
            <person name="Karlsson M."/>
            <person name="Huettel B."/>
            <person name="Barry K.W."/>
            <person name="Haridas S."/>
            <person name="Chen C."/>
            <person name="Bauer D."/>
            <person name="Andreopoulos W."/>
            <person name="Pangilinan J."/>
            <person name="LaButti K."/>
            <person name="Riley R."/>
            <person name="Lipzen A."/>
            <person name="Clum A."/>
            <person name="Drula E."/>
            <person name="Henrissat B."/>
            <person name="Kohler A."/>
            <person name="Grigoriev I.V."/>
            <person name="Martin F.M."/>
            <person name="Hacquard S."/>
        </authorList>
    </citation>
    <scope>NUCLEOTIDE SEQUENCE</scope>
    <source>
        <strain evidence="1">MPI-CAGE-CH-0243</strain>
    </source>
</reference>
<name>A0A9P9IQF7_9PLEO</name>
<sequence>MCLMWSHCRPCLQLRGRGCRNGQMTTLRSLPTARIAIVQNAHQKKFRAGRLRCPERQCSLSGSSMQVNMCSVSCVLFLVTFCWLTQCNHSLSLSLSHPLAAMKLGSMESISPMTCPHAFRQASATDCTSHCRLCALPILYNWESVVPTPNFS</sequence>
<proteinExistence type="predicted"/>
<keyword evidence="2" id="KW-1185">Reference proteome</keyword>
<dbReference type="AlphaFoldDB" id="A0A9P9IQF7"/>
<protein>
    <submittedName>
        <fullName evidence="1">Uncharacterized protein</fullName>
    </submittedName>
</protein>